<feature type="region of interest" description="Disordered" evidence="13">
    <location>
        <begin position="62"/>
        <end position="84"/>
    </location>
</feature>
<dbReference type="SMART" id="SM00387">
    <property type="entry name" value="HATPase_c"/>
    <property type="match status" value="1"/>
</dbReference>
<dbReference type="EMBL" id="JAVDWE010000006">
    <property type="protein sequence ID" value="MDR7094716.1"/>
    <property type="molecule type" value="Genomic_DNA"/>
</dbReference>
<dbReference type="RefSeq" id="WP_204733815.1">
    <property type="nucleotide sequence ID" value="NZ_JAVDWE010000006.1"/>
</dbReference>
<keyword evidence="7" id="KW-0547">Nucleotide-binding</keyword>
<keyword evidence="6 14" id="KW-0812">Transmembrane</keyword>
<evidence type="ECO:0000256" key="8">
    <source>
        <dbReference type="ARBA" id="ARBA00022777"/>
    </source>
</evidence>
<dbReference type="InterPro" id="IPR036097">
    <property type="entry name" value="HisK_dim/P_sf"/>
</dbReference>
<protein>
    <recommendedName>
        <fullName evidence="3">histidine kinase</fullName>
        <ecNumber evidence="3">2.7.13.3</ecNumber>
    </recommendedName>
</protein>
<feature type="domain" description="HAMP" evidence="16">
    <location>
        <begin position="183"/>
        <end position="235"/>
    </location>
</feature>
<dbReference type="Proteomes" id="UP001265550">
    <property type="component" value="Unassembled WGS sequence"/>
</dbReference>
<dbReference type="Gene3D" id="1.10.287.130">
    <property type="match status" value="1"/>
</dbReference>
<evidence type="ECO:0000256" key="12">
    <source>
        <dbReference type="ARBA" id="ARBA00023136"/>
    </source>
</evidence>
<dbReference type="Pfam" id="PF00512">
    <property type="entry name" value="HisKA"/>
    <property type="match status" value="1"/>
</dbReference>
<dbReference type="PANTHER" id="PTHR45436:SF14">
    <property type="entry name" value="SENSOR PROTEIN QSEC"/>
    <property type="match status" value="1"/>
</dbReference>
<keyword evidence="10 14" id="KW-1133">Transmembrane helix</keyword>
<keyword evidence="4" id="KW-0597">Phosphoprotein</keyword>
<dbReference type="PROSITE" id="PS50109">
    <property type="entry name" value="HIS_KIN"/>
    <property type="match status" value="1"/>
</dbReference>
<feature type="domain" description="Histidine kinase" evidence="15">
    <location>
        <begin position="243"/>
        <end position="455"/>
    </location>
</feature>
<evidence type="ECO:0000256" key="13">
    <source>
        <dbReference type="SAM" id="MobiDB-lite"/>
    </source>
</evidence>
<dbReference type="SMART" id="SM00388">
    <property type="entry name" value="HisKA"/>
    <property type="match status" value="1"/>
</dbReference>
<dbReference type="EC" id="2.7.13.3" evidence="3"/>
<evidence type="ECO:0000256" key="7">
    <source>
        <dbReference type="ARBA" id="ARBA00022741"/>
    </source>
</evidence>
<evidence type="ECO:0000256" key="3">
    <source>
        <dbReference type="ARBA" id="ARBA00012438"/>
    </source>
</evidence>
<accession>A0ABU1VB64</accession>
<proteinExistence type="predicted"/>
<dbReference type="CDD" id="cd00082">
    <property type="entry name" value="HisKA"/>
    <property type="match status" value="1"/>
</dbReference>
<dbReference type="InterPro" id="IPR050428">
    <property type="entry name" value="TCS_sensor_his_kinase"/>
</dbReference>
<dbReference type="CDD" id="cd00075">
    <property type="entry name" value="HATPase"/>
    <property type="match status" value="1"/>
</dbReference>
<sequence>MNSIRQRLLFWQITALVVTSVLVSGFTYYLAWEAFNRVRDFGMEQIAHSVVRHGVRPHSWMLDRPEHPAPRATARPQPQDNPPPWVSDDLGRFISQIWSEDGELLYASVEGGGPPLQAMGFNNIQWAGEAWRVYTLEDDEEVVQVAKSVRDRASTFAQMVPWLLVPVGLLVLVLSVLIRAAVNRALAPLDALRQDIRQRDEKDLLPIDTRGLPEEVAPLGQALNQLLERVTRLLSRQRQMLADAAHELNTPLAAVKLQAQLTRRAPEHERGAALDELDRGITRSTHLVTQLLQMARLEADGRERQPVPVRLCQLAADTVSAFSARAEARGIDLGLDTCETATVLADPHDLQVLLDNLVDNALRHTPPGSQVDLRVEREANRVTLIVNDNGPGIPEADRPRVLERFVRLNPRDDATGSGLGLAIVAQIAQQNGGLLTLASSPPGGLSVRVSFSAHPADTASPDGTMPATA</sequence>
<feature type="transmembrane region" description="Helical" evidence="14">
    <location>
        <begin position="9"/>
        <end position="31"/>
    </location>
</feature>
<evidence type="ECO:0000256" key="9">
    <source>
        <dbReference type="ARBA" id="ARBA00022840"/>
    </source>
</evidence>
<evidence type="ECO:0000256" key="10">
    <source>
        <dbReference type="ARBA" id="ARBA00022989"/>
    </source>
</evidence>
<dbReference type="PRINTS" id="PR00344">
    <property type="entry name" value="BCTRLSENSOR"/>
</dbReference>
<dbReference type="InterPro" id="IPR036890">
    <property type="entry name" value="HATPase_C_sf"/>
</dbReference>
<keyword evidence="9" id="KW-0067">ATP-binding</keyword>
<name>A0ABU1VB64_9BURK</name>
<dbReference type="InterPro" id="IPR005467">
    <property type="entry name" value="His_kinase_dom"/>
</dbReference>
<evidence type="ECO:0000256" key="4">
    <source>
        <dbReference type="ARBA" id="ARBA00022553"/>
    </source>
</evidence>
<dbReference type="InterPro" id="IPR004358">
    <property type="entry name" value="Sig_transdc_His_kin-like_C"/>
</dbReference>
<feature type="transmembrane region" description="Helical" evidence="14">
    <location>
        <begin position="159"/>
        <end position="178"/>
    </location>
</feature>
<evidence type="ECO:0000256" key="1">
    <source>
        <dbReference type="ARBA" id="ARBA00000085"/>
    </source>
</evidence>
<dbReference type="PROSITE" id="PS50885">
    <property type="entry name" value="HAMP"/>
    <property type="match status" value="1"/>
</dbReference>
<evidence type="ECO:0000313" key="18">
    <source>
        <dbReference type="Proteomes" id="UP001265550"/>
    </source>
</evidence>
<dbReference type="Gene3D" id="3.30.565.10">
    <property type="entry name" value="Histidine kinase-like ATPase, C-terminal domain"/>
    <property type="match status" value="1"/>
</dbReference>
<gene>
    <name evidence="17" type="ORF">J2X09_002459</name>
</gene>
<dbReference type="SUPFAM" id="SSF47384">
    <property type="entry name" value="Homodimeric domain of signal transducing histidine kinase"/>
    <property type="match status" value="1"/>
</dbReference>
<dbReference type="Pfam" id="PF02518">
    <property type="entry name" value="HATPase_c"/>
    <property type="match status" value="1"/>
</dbReference>
<keyword evidence="8 17" id="KW-0418">Kinase</keyword>
<evidence type="ECO:0000256" key="5">
    <source>
        <dbReference type="ARBA" id="ARBA00022679"/>
    </source>
</evidence>
<comment type="catalytic activity">
    <reaction evidence="1">
        <text>ATP + protein L-histidine = ADP + protein N-phospho-L-histidine.</text>
        <dbReference type="EC" id="2.7.13.3"/>
    </reaction>
</comment>
<dbReference type="GO" id="GO:0016301">
    <property type="term" value="F:kinase activity"/>
    <property type="evidence" value="ECO:0007669"/>
    <property type="project" value="UniProtKB-KW"/>
</dbReference>
<dbReference type="InterPro" id="IPR003594">
    <property type="entry name" value="HATPase_dom"/>
</dbReference>
<evidence type="ECO:0000259" key="16">
    <source>
        <dbReference type="PROSITE" id="PS50885"/>
    </source>
</evidence>
<keyword evidence="18" id="KW-1185">Reference proteome</keyword>
<dbReference type="InterPro" id="IPR003660">
    <property type="entry name" value="HAMP_dom"/>
</dbReference>
<keyword evidence="12 14" id="KW-0472">Membrane</keyword>
<keyword evidence="11" id="KW-0902">Two-component regulatory system</keyword>
<keyword evidence="5" id="KW-0808">Transferase</keyword>
<organism evidence="17 18">
    <name type="scientific">Hydrogenophaga laconesensis</name>
    <dbReference type="NCBI Taxonomy" id="1805971"/>
    <lineage>
        <taxon>Bacteria</taxon>
        <taxon>Pseudomonadati</taxon>
        <taxon>Pseudomonadota</taxon>
        <taxon>Betaproteobacteria</taxon>
        <taxon>Burkholderiales</taxon>
        <taxon>Comamonadaceae</taxon>
        <taxon>Hydrogenophaga</taxon>
    </lineage>
</organism>
<evidence type="ECO:0000313" key="17">
    <source>
        <dbReference type="EMBL" id="MDR7094716.1"/>
    </source>
</evidence>
<evidence type="ECO:0000256" key="11">
    <source>
        <dbReference type="ARBA" id="ARBA00023012"/>
    </source>
</evidence>
<dbReference type="InterPro" id="IPR003661">
    <property type="entry name" value="HisK_dim/P_dom"/>
</dbReference>
<evidence type="ECO:0000256" key="6">
    <source>
        <dbReference type="ARBA" id="ARBA00022692"/>
    </source>
</evidence>
<evidence type="ECO:0000256" key="2">
    <source>
        <dbReference type="ARBA" id="ARBA00004141"/>
    </source>
</evidence>
<comment type="caution">
    <text evidence="17">The sequence shown here is derived from an EMBL/GenBank/DDBJ whole genome shotgun (WGS) entry which is preliminary data.</text>
</comment>
<evidence type="ECO:0000256" key="14">
    <source>
        <dbReference type="SAM" id="Phobius"/>
    </source>
</evidence>
<reference evidence="17 18" key="1">
    <citation type="submission" date="2023-07" db="EMBL/GenBank/DDBJ databases">
        <title>Sorghum-associated microbial communities from plants grown in Nebraska, USA.</title>
        <authorList>
            <person name="Schachtman D."/>
        </authorList>
    </citation>
    <scope>NUCLEOTIDE SEQUENCE [LARGE SCALE GENOMIC DNA]</scope>
    <source>
        <strain evidence="17 18">BE240</strain>
    </source>
</reference>
<dbReference type="PANTHER" id="PTHR45436">
    <property type="entry name" value="SENSOR HISTIDINE KINASE YKOH"/>
    <property type="match status" value="1"/>
</dbReference>
<comment type="subcellular location">
    <subcellularLocation>
        <location evidence="2">Membrane</location>
        <topology evidence="2">Multi-pass membrane protein</topology>
    </subcellularLocation>
</comment>
<dbReference type="SUPFAM" id="SSF55874">
    <property type="entry name" value="ATPase domain of HSP90 chaperone/DNA topoisomerase II/histidine kinase"/>
    <property type="match status" value="1"/>
</dbReference>
<evidence type="ECO:0000259" key="15">
    <source>
        <dbReference type="PROSITE" id="PS50109"/>
    </source>
</evidence>